<organism evidence="3 4">
    <name type="scientific">Ascoidea rubescens DSM 1968</name>
    <dbReference type="NCBI Taxonomy" id="1344418"/>
    <lineage>
        <taxon>Eukaryota</taxon>
        <taxon>Fungi</taxon>
        <taxon>Dikarya</taxon>
        <taxon>Ascomycota</taxon>
        <taxon>Saccharomycotina</taxon>
        <taxon>Saccharomycetes</taxon>
        <taxon>Ascoideaceae</taxon>
        <taxon>Ascoidea</taxon>
    </lineage>
</organism>
<keyword evidence="4" id="KW-1185">Reference proteome</keyword>
<feature type="region of interest" description="Disordered" evidence="1">
    <location>
        <begin position="1"/>
        <end position="32"/>
    </location>
</feature>
<dbReference type="SUPFAM" id="SSF48350">
    <property type="entry name" value="GTPase activation domain, GAP"/>
    <property type="match status" value="1"/>
</dbReference>
<proteinExistence type="predicted"/>
<evidence type="ECO:0000256" key="1">
    <source>
        <dbReference type="SAM" id="MobiDB-lite"/>
    </source>
</evidence>
<evidence type="ECO:0000313" key="3">
    <source>
        <dbReference type="EMBL" id="ODV63370.1"/>
    </source>
</evidence>
<dbReference type="GO" id="GO:0007165">
    <property type="term" value="P:signal transduction"/>
    <property type="evidence" value="ECO:0007669"/>
    <property type="project" value="InterPro"/>
</dbReference>
<protein>
    <recommendedName>
        <fullName evidence="2">Rho-GAP domain-containing protein</fullName>
    </recommendedName>
</protein>
<dbReference type="Gene3D" id="1.10.555.10">
    <property type="entry name" value="Rho GTPase activation protein"/>
    <property type="match status" value="1"/>
</dbReference>
<gene>
    <name evidence="3" type="ORF">ASCRUDRAFT_94854</name>
</gene>
<dbReference type="EMBL" id="KV454475">
    <property type="protein sequence ID" value="ODV63370.1"/>
    <property type="molecule type" value="Genomic_DNA"/>
</dbReference>
<dbReference type="SMART" id="SM00324">
    <property type="entry name" value="RhoGAP"/>
    <property type="match status" value="1"/>
</dbReference>
<dbReference type="PROSITE" id="PS50238">
    <property type="entry name" value="RHOGAP"/>
    <property type="match status" value="1"/>
</dbReference>
<accession>A0A1D2VP32</accession>
<feature type="region of interest" description="Disordered" evidence="1">
    <location>
        <begin position="45"/>
        <end position="67"/>
    </location>
</feature>
<dbReference type="InterPro" id="IPR008936">
    <property type="entry name" value="Rho_GTPase_activation_prot"/>
</dbReference>
<dbReference type="RefSeq" id="XP_020049677.1">
    <property type="nucleotide sequence ID" value="XM_020195164.1"/>
</dbReference>
<evidence type="ECO:0000259" key="2">
    <source>
        <dbReference type="PROSITE" id="PS50238"/>
    </source>
</evidence>
<dbReference type="Proteomes" id="UP000095038">
    <property type="component" value="Unassembled WGS sequence"/>
</dbReference>
<feature type="region of interest" description="Disordered" evidence="1">
    <location>
        <begin position="190"/>
        <end position="209"/>
    </location>
</feature>
<name>A0A1D2VP32_9ASCO</name>
<dbReference type="InParanoid" id="A0A1D2VP32"/>
<feature type="domain" description="Rho-GAP" evidence="2">
    <location>
        <begin position="162"/>
        <end position="437"/>
    </location>
</feature>
<dbReference type="GeneID" id="30968800"/>
<feature type="compositionally biased region" description="Basic and acidic residues" evidence="1">
    <location>
        <begin position="190"/>
        <end position="201"/>
    </location>
</feature>
<evidence type="ECO:0000313" key="4">
    <source>
        <dbReference type="Proteomes" id="UP000095038"/>
    </source>
</evidence>
<sequence>MLTSNDAKVNLQKNHQNDAKANPTASPNGVSLKGIFKSLKRVPVPEDTRKKFQKDPKNNSRVSNNQLKNSRNDFKLFKSPLEEVCQYYDLKVIPIKRTPNPNPICYYTHSNSNNQINFHSDNFEIAVKLPTLVTNSVTYLLDNRYEKTRKIFRLNGSSNNISTLEKMYEKDPQKDLKTINKYIEEHNQKIEDNLKKSRGNDDNNISNDDDNYASNFNDLAKESGSDFNNLLLNFRNFFLKCFSENKLFSSSFKDLSFSALDHSNNDIPITNYDIINLLKRYLNSLPSPVFPPDFIDIIVKELKDHKYFDLISYLNEDTEISTSIDLYNPIPENHKCSIARYLYFFSIKCLELPKANLDLLIYFLYFLSPYSNWRTYHSILELTTISTHSISKILHPCFFMNHLFNANPSSNNIKGKKNAKNNAININMIIDTSDNINLQVQRAIMNMIFDSSNYLINHLVDIDNAFGTKKISIPDPNSITNNNGCFPIFDNSSRRSINGCRNEKKLQTKADHHRKPNYQASDPEKIRVENIKEGNGKYVDGKRILYMNSENTGDLKLSDEKENCKSILVTTNSESYNSNDKLVEDKDAPLMENTLHKKEFIFSEDFSIKQKFYKKVTGSSEKQDSLGPPLPPKNSLPLKIL</sequence>
<dbReference type="AlphaFoldDB" id="A0A1D2VP32"/>
<dbReference type="InterPro" id="IPR000198">
    <property type="entry name" value="RhoGAP_dom"/>
</dbReference>
<feature type="compositionally biased region" description="Polar residues" evidence="1">
    <location>
        <begin position="1"/>
        <end position="14"/>
    </location>
</feature>
<reference evidence="4" key="1">
    <citation type="submission" date="2016-05" db="EMBL/GenBank/DDBJ databases">
        <title>Comparative genomics of biotechnologically important yeasts.</title>
        <authorList>
            <consortium name="DOE Joint Genome Institute"/>
            <person name="Riley R."/>
            <person name="Haridas S."/>
            <person name="Wolfe K.H."/>
            <person name="Lopes M.R."/>
            <person name="Hittinger C.T."/>
            <person name="Goker M."/>
            <person name="Salamov A."/>
            <person name="Wisecaver J."/>
            <person name="Long T.M."/>
            <person name="Aerts A.L."/>
            <person name="Barry K."/>
            <person name="Choi C."/>
            <person name="Clum A."/>
            <person name="Coughlan A.Y."/>
            <person name="Deshpande S."/>
            <person name="Douglass A.P."/>
            <person name="Hanson S.J."/>
            <person name="Klenk H.-P."/>
            <person name="Labutti K."/>
            <person name="Lapidus A."/>
            <person name="Lindquist E."/>
            <person name="Lipzen A."/>
            <person name="Meier-Kolthoff J.P."/>
            <person name="Ohm R.A."/>
            <person name="Otillar R.P."/>
            <person name="Pangilinan J."/>
            <person name="Peng Y."/>
            <person name="Rokas A."/>
            <person name="Rosa C.A."/>
            <person name="Scheuner C."/>
            <person name="Sibirny A.A."/>
            <person name="Slot J.C."/>
            <person name="Stielow J.B."/>
            <person name="Sun H."/>
            <person name="Kurtzman C.P."/>
            <person name="Blackwell M."/>
            <person name="Grigoriev I.V."/>
            <person name="Jeffries T.W."/>
        </authorList>
    </citation>
    <scope>NUCLEOTIDE SEQUENCE [LARGE SCALE GENOMIC DNA]</scope>
    <source>
        <strain evidence="4">DSM 1968</strain>
    </source>
</reference>
<feature type="compositionally biased region" description="Basic and acidic residues" evidence="1">
    <location>
        <begin position="45"/>
        <end position="58"/>
    </location>
</feature>
<feature type="region of interest" description="Disordered" evidence="1">
    <location>
        <begin position="617"/>
        <end position="641"/>
    </location>
</feature>